<dbReference type="InterPro" id="IPR021842">
    <property type="entry name" value="DUF3435"/>
</dbReference>
<gene>
    <name evidence="1" type="ORF">N7517_004000</name>
</gene>
<dbReference type="AlphaFoldDB" id="A0A9W9V8Z3"/>
<reference evidence="1" key="2">
    <citation type="journal article" date="2023" name="IMA Fungus">
        <title>Comparative genomic study of the Penicillium genus elucidates a diverse pangenome and 15 lateral gene transfer events.</title>
        <authorList>
            <person name="Petersen C."/>
            <person name="Sorensen T."/>
            <person name="Nielsen M.R."/>
            <person name="Sondergaard T.E."/>
            <person name="Sorensen J.L."/>
            <person name="Fitzpatrick D.A."/>
            <person name="Frisvad J.C."/>
            <person name="Nielsen K.L."/>
        </authorList>
    </citation>
    <scope>NUCLEOTIDE SEQUENCE</scope>
    <source>
        <strain evidence="1">IBT 3081</strain>
    </source>
</reference>
<evidence type="ECO:0000313" key="2">
    <source>
        <dbReference type="Proteomes" id="UP001147752"/>
    </source>
</evidence>
<dbReference type="RefSeq" id="XP_056577980.1">
    <property type="nucleotide sequence ID" value="XM_056721730.1"/>
</dbReference>
<dbReference type="Proteomes" id="UP001147752">
    <property type="component" value="Unassembled WGS sequence"/>
</dbReference>
<sequence>MASLNFRIRPSDRKRCIVHLELVEASRDSKCQILHKRVKHRLNKRKRNKGRNDKLGLCVIQEVLEYAFLDNAVASEHIKCPRNI</sequence>
<reference evidence="1" key="1">
    <citation type="submission" date="2022-12" db="EMBL/GenBank/DDBJ databases">
        <authorList>
            <person name="Petersen C."/>
        </authorList>
    </citation>
    <scope>NUCLEOTIDE SEQUENCE</scope>
    <source>
        <strain evidence="1">IBT 3081</strain>
    </source>
</reference>
<accession>A0A9W9V8Z3</accession>
<organism evidence="1 2">
    <name type="scientific">Penicillium concentricum</name>
    <dbReference type="NCBI Taxonomy" id="293559"/>
    <lineage>
        <taxon>Eukaryota</taxon>
        <taxon>Fungi</taxon>
        <taxon>Dikarya</taxon>
        <taxon>Ascomycota</taxon>
        <taxon>Pezizomycotina</taxon>
        <taxon>Eurotiomycetes</taxon>
        <taxon>Eurotiomycetidae</taxon>
        <taxon>Eurotiales</taxon>
        <taxon>Aspergillaceae</taxon>
        <taxon>Penicillium</taxon>
    </lineage>
</organism>
<dbReference type="OrthoDB" id="4362313at2759"/>
<protein>
    <submittedName>
        <fullName evidence="1">Uncharacterized protein</fullName>
    </submittedName>
</protein>
<proteinExistence type="predicted"/>
<dbReference type="Pfam" id="PF11917">
    <property type="entry name" value="DUF3435"/>
    <property type="match status" value="1"/>
</dbReference>
<dbReference type="EMBL" id="JAPZBT010000002">
    <property type="protein sequence ID" value="KAJ5371994.1"/>
    <property type="molecule type" value="Genomic_DNA"/>
</dbReference>
<keyword evidence="2" id="KW-1185">Reference proteome</keyword>
<name>A0A9W9V8Z3_9EURO</name>
<dbReference type="GeneID" id="81460913"/>
<evidence type="ECO:0000313" key="1">
    <source>
        <dbReference type="EMBL" id="KAJ5371994.1"/>
    </source>
</evidence>
<comment type="caution">
    <text evidence="1">The sequence shown here is derived from an EMBL/GenBank/DDBJ whole genome shotgun (WGS) entry which is preliminary data.</text>
</comment>